<dbReference type="InterPro" id="IPR028978">
    <property type="entry name" value="Chorismate_lyase_/UTRA_dom_sf"/>
</dbReference>
<dbReference type="InterPro" id="IPR011663">
    <property type="entry name" value="UTRA"/>
</dbReference>
<protein>
    <submittedName>
        <fullName evidence="5">GntR family transcriptional regulator</fullName>
    </submittedName>
</protein>
<dbReference type="SMART" id="SM00345">
    <property type="entry name" value="HTH_GNTR"/>
    <property type="match status" value="1"/>
</dbReference>
<dbReference type="Pfam" id="PF00392">
    <property type="entry name" value="GntR"/>
    <property type="match status" value="1"/>
</dbReference>
<dbReference type="InterPro" id="IPR000524">
    <property type="entry name" value="Tscrpt_reg_HTH_GntR"/>
</dbReference>
<dbReference type="Gene3D" id="1.10.10.10">
    <property type="entry name" value="Winged helix-like DNA-binding domain superfamily/Winged helix DNA-binding domain"/>
    <property type="match status" value="1"/>
</dbReference>
<dbReference type="GO" id="GO:0045892">
    <property type="term" value="P:negative regulation of DNA-templated transcription"/>
    <property type="evidence" value="ECO:0007669"/>
    <property type="project" value="TreeGrafter"/>
</dbReference>
<evidence type="ECO:0000256" key="2">
    <source>
        <dbReference type="ARBA" id="ARBA00023125"/>
    </source>
</evidence>
<keyword evidence="2" id="KW-0238">DNA-binding</keyword>
<gene>
    <name evidence="5" type="ORF">COX46_04845</name>
</gene>
<evidence type="ECO:0000313" key="6">
    <source>
        <dbReference type="Proteomes" id="UP000230392"/>
    </source>
</evidence>
<dbReference type="Pfam" id="PF07702">
    <property type="entry name" value="UTRA"/>
    <property type="match status" value="1"/>
</dbReference>
<dbReference type="InterPro" id="IPR036388">
    <property type="entry name" value="WH-like_DNA-bd_sf"/>
</dbReference>
<evidence type="ECO:0000256" key="3">
    <source>
        <dbReference type="ARBA" id="ARBA00023163"/>
    </source>
</evidence>
<dbReference type="SUPFAM" id="SSF64288">
    <property type="entry name" value="Chorismate lyase-like"/>
    <property type="match status" value="1"/>
</dbReference>
<sequence>MLLPGEKSRNIPQYCYIRENFRTLIRQGELKPGDVVPPERELCEKFGVSRMTVRQALSDLVNEKLLYRKQGKGTFVKELKIEPDITRLTSFTEDMLSRGIIPGSKIIYQKLGTLPPYVPRRWKLPKDEKVIITKRLRFADGEPVGINTSHIPFYLCPGLIEENLEENSIKSILSSRYGLVFSLA</sequence>
<dbReference type="GO" id="GO:0003677">
    <property type="term" value="F:DNA binding"/>
    <property type="evidence" value="ECO:0007669"/>
    <property type="project" value="UniProtKB-KW"/>
</dbReference>
<dbReference type="PROSITE" id="PS50949">
    <property type="entry name" value="HTH_GNTR"/>
    <property type="match status" value="1"/>
</dbReference>
<organism evidence="5 6">
    <name type="scientific">bacterium (Candidatus Ratteibacteria) CG23_combo_of_CG06-09_8_20_14_all_48_7</name>
    <dbReference type="NCBI Taxonomy" id="2014292"/>
    <lineage>
        <taxon>Bacteria</taxon>
        <taxon>Candidatus Ratteibacteria</taxon>
    </lineage>
</organism>
<accession>A0A2G9YAV9</accession>
<comment type="caution">
    <text evidence="5">The sequence shown here is derived from an EMBL/GenBank/DDBJ whole genome shotgun (WGS) entry which is preliminary data.</text>
</comment>
<dbReference type="Proteomes" id="UP000230392">
    <property type="component" value="Unassembled WGS sequence"/>
</dbReference>
<reference evidence="5 6" key="1">
    <citation type="submission" date="2017-09" db="EMBL/GenBank/DDBJ databases">
        <title>Depth-based differentiation of microbial function through sediment-hosted aquifers and enrichment of novel symbionts in the deep terrestrial subsurface.</title>
        <authorList>
            <person name="Probst A.J."/>
            <person name="Ladd B."/>
            <person name="Jarett J.K."/>
            <person name="Geller-Mcgrath D.E."/>
            <person name="Sieber C.M."/>
            <person name="Emerson J.B."/>
            <person name="Anantharaman K."/>
            <person name="Thomas B.C."/>
            <person name="Malmstrom R."/>
            <person name="Stieglmeier M."/>
            <person name="Klingl A."/>
            <person name="Woyke T."/>
            <person name="Ryan C.M."/>
            <person name="Banfield J.F."/>
        </authorList>
    </citation>
    <scope>NUCLEOTIDE SEQUENCE [LARGE SCALE GENOMIC DNA]</scope>
    <source>
        <strain evidence="5">CG23_combo_of_CG06-09_8_20_14_all_48_7</strain>
    </source>
</reference>
<dbReference type="PANTHER" id="PTHR44846">
    <property type="entry name" value="MANNOSYL-D-GLYCERATE TRANSPORT/METABOLISM SYSTEM REPRESSOR MNGR-RELATED"/>
    <property type="match status" value="1"/>
</dbReference>
<dbReference type="Gene3D" id="3.40.1410.10">
    <property type="entry name" value="Chorismate lyase-like"/>
    <property type="match status" value="1"/>
</dbReference>
<dbReference type="PRINTS" id="PR00035">
    <property type="entry name" value="HTHGNTR"/>
</dbReference>
<dbReference type="CDD" id="cd07377">
    <property type="entry name" value="WHTH_GntR"/>
    <property type="match status" value="1"/>
</dbReference>
<evidence type="ECO:0000259" key="4">
    <source>
        <dbReference type="PROSITE" id="PS50949"/>
    </source>
</evidence>
<dbReference type="InterPro" id="IPR036390">
    <property type="entry name" value="WH_DNA-bd_sf"/>
</dbReference>
<dbReference type="InterPro" id="IPR050679">
    <property type="entry name" value="Bact_HTH_transcr_reg"/>
</dbReference>
<dbReference type="PANTHER" id="PTHR44846:SF1">
    <property type="entry name" value="MANNOSYL-D-GLYCERATE TRANSPORT_METABOLISM SYSTEM REPRESSOR MNGR-RELATED"/>
    <property type="match status" value="1"/>
</dbReference>
<dbReference type="AlphaFoldDB" id="A0A2G9YAV9"/>
<evidence type="ECO:0000313" key="5">
    <source>
        <dbReference type="EMBL" id="PIP15883.1"/>
    </source>
</evidence>
<name>A0A2G9YAV9_9BACT</name>
<dbReference type="GO" id="GO:0003700">
    <property type="term" value="F:DNA-binding transcription factor activity"/>
    <property type="evidence" value="ECO:0007669"/>
    <property type="project" value="InterPro"/>
</dbReference>
<evidence type="ECO:0000256" key="1">
    <source>
        <dbReference type="ARBA" id="ARBA00023015"/>
    </source>
</evidence>
<feature type="non-terminal residue" evidence="5">
    <location>
        <position position="184"/>
    </location>
</feature>
<keyword evidence="3" id="KW-0804">Transcription</keyword>
<proteinExistence type="predicted"/>
<dbReference type="EMBL" id="PCRF01000236">
    <property type="protein sequence ID" value="PIP15883.1"/>
    <property type="molecule type" value="Genomic_DNA"/>
</dbReference>
<dbReference type="FunFam" id="1.10.10.10:FF:000079">
    <property type="entry name" value="GntR family transcriptional regulator"/>
    <property type="match status" value="1"/>
</dbReference>
<keyword evidence="1" id="KW-0805">Transcription regulation</keyword>
<dbReference type="SUPFAM" id="SSF46785">
    <property type="entry name" value="Winged helix' DNA-binding domain"/>
    <property type="match status" value="1"/>
</dbReference>
<feature type="domain" description="HTH gntR-type" evidence="4">
    <location>
        <begin position="11"/>
        <end position="79"/>
    </location>
</feature>